<dbReference type="Proteomes" id="UP000606974">
    <property type="component" value="Unassembled WGS sequence"/>
</dbReference>
<protein>
    <submittedName>
        <fullName evidence="1">Uncharacterized protein</fullName>
    </submittedName>
</protein>
<keyword evidence="2" id="KW-1185">Reference proteome</keyword>
<reference evidence="1" key="1">
    <citation type="submission" date="2020-02" db="EMBL/GenBank/DDBJ databases">
        <authorList>
            <person name="Palmer J.M."/>
        </authorList>
    </citation>
    <scope>NUCLEOTIDE SEQUENCE</scope>
    <source>
        <strain evidence="1">EPUS1.4</strain>
        <tissue evidence="1">Thallus</tissue>
    </source>
</reference>
<name>A0A8H7ASX0_9EURO</name>
<evidence type="ECO:0000313" key="2">
    <source>
        <dbReference type="Proteomes" id="UP000606974"/>
    </source>
</evidence>
<organism evidence="1 2">
    <name type="scientific">Endocarpon pusillum</name>
    <dbReference type="NCBI Taxonomy" id="364733"/>
    <lineage>
        <taxon>Eukaryota</taxon>
        <taxon>Fungi</taxon>
        <taxon>Dikarya</taxon>
        <taxon>Ascomycota</taxon>
        <taxon>Pezizomycotina</taxon>
        <taxon>Eurotiomycetes</taxon>
        <taxon>Chaetothyriomycetidae</taxon>
        <taxon>Verrucariales</taxon>
        <taxon>Verrucariaceae</taxon>
        <taxon>Endocarpon</taxon>
    </lineage>
</organism>
<proteinExistence type="predicted"/>
<sequence>MRSSSGPAIDLNLPTTATSTNQMLNSGLSTLPRKVQFRVRIGINVLDGGESAWPL</sequence>
<comment type="caution">
    <text evidence="1">The sequence shown here is derived from an EMBL/GenBank/DDBJ whole genome shotgun (WGS) entry which is preliminary data.</text>
</comment>
<accession>A0A8H7ASX0</accession>
<dbReference type="EMBL" id="JAACFV010000004">
    <property type="protein sequence ID" value="KAF7513779.1"/>
    <property type="molecule type" value="Genomic_DNA"/>
</dbReference>
<evidence type="ECO:0000313" key="1">
    <source>
        <dbReference type="EMBL" id="KAF7513779.1"/>
    </source>
</evidence>
<dbReference type="AlphaFoldDB" id="A0A8H7ASX0"/>
<gene>
    <name evidence="1" type="ORF">GJ744_007830</name>
</gene>